<evidence type="ECO:0000313" key="4">
    <source>
        <dbReference type="Proteomes" id="UP000318053"/>
    </source>
</evidence>
<feature type="domain" description="ASPIC/UnbV" evidence="2">
    <location>
        <begin position="875"/>
        <end position="941"/>
    </location>
</feature>
<dbReference type="InterPro" id="IPR011519">
    <property type="entry name" value="UnbV_ASPIC"/>
</dbReference>
<dbReference type="AlphaFoldDB" id="A0A5C5XSB2"/>
<evidence type="ECO:0000256" key="1">
    <source>
        <dbReference type="ARBA" id="ARBA00022729"/>
    </source>
</evidence>
<dbReference type="Gene3D" id="1.25.40.10">
    <property type="entry name" value="Tetratricopeptide repeat domain"/>
    <property type="match status" value="1"/>
</dbReference>
<comment type="caution">
    <text evidence="3">The sequence shown here is derived from an EMBL/GenBank/DDBJ whole genome shotgun (WGS) entry which is preliminary data.</text>
</comment>
<evidence type="ECO:0000259" key="2">
    <source>
        <dbReference type="Pfam" id="PF07593"/>
    </source>
</evidence>
<protein>
    <submittedName>
        <fullName evidence="3">ASPIC and UnbV</fullName>
    </submittedName>
</protein>
<dbReference type="PANTHER" id="PTHR16026:SF0">
    <property type="entry name" value="CARTILAGE ACIDIC PROTEIN 1"/>
    <property type="match status" value="1"/>
</dbReference>
<dbReference type="Pfam" id="PF07593">
    <property type="entry name" value="UnbV_ASPIC"/>
    <property type="match status" value="1"/>
</dbReference>
<dbReference type="SUPFAM" id="SSF69318">
    <property type="entry name" value="Integrin alpha N-terminal domain"/>
    <property type="match status" value="1"/>
</dbReference>
<dbReference type="InterPro" id="IPR028994">
    <property type="entry name" value="Integrin_alpha_N"/>
</dbReference>
<dbReference type="InterPro" id="IPR027039">
    <property type="entry name" value="Crtac1"/>
</dbReference>
<proteinExistence type="predicted"/>
<evidence type="ECO:0000313" key="3">
    <source>
        <dbReference type="EMBL" id="TWT65263.1"/>
    </source>
</evidence>
<dbReference type="InterPro" id="IPR013517">
    <property type="entry name" value="FG-GAP"/>
</dbReference>
<dbReference type="Proteomes" id="UP000318053">
    <property type="component" value="Unassembled WGS sequence"/>
</dbReference>
<accession>A0A5C5XSB2</accession>
<organism evidence="3 4">
    <name type="scientific">Allorhodopirellula solitaria</name>
    <dbReference type="NCBI Taxonomy" id="2527987"/>
    <lineage>
        <taxon>Bacteria</taxon>
        <taxon>Pseudomonadati</taxon>
        <taxon>Planctomycetota</taxon>
        <taxon>Planctomycetia</taxon>
        <taxon>Pirellulales</taxon>
        <taxon>Pirellulaceae</taxon>
        <taxon>Allorhodopirellula</taxon>
    </lineage>
</organism>
<dbReference type="Pfam" id="PF14559">
    <property type="entry name" value="TPR_19"/>
    <property type="match status" value="1"/>
</dbReference>
<reference evidence="3 4" key="1">
    <citation type="submission" date="2019-02" db="EMBL/GenBank/DDBJ databases">
        <title>Deep-cultivation of Planctomycetes and their phenomic and genomic characterization uncovers novel biology.</title>
        <authorList>
            <person name="Wiegand S."/>
            <person name="Jogler M."/>
            <person name="Boedeker C."/>
            <person name="Pinto D."/>
            <person name="Vollmers J."/>
            <person name="Rivas-Marin E."/>
            <person name="Kohn T."/>
            <person name="Peeters S.H."/>
            <person name="Heuer A."/>
            <person name="Rast P."/>
            <person name="Oberbeckmann S."/>
            <person name="Bunk B."/>
            <person name="Jeske O."/>
            <person name="Meyerdierks A."/>
            <person name="Storesund J.E."/>
            <person name="Kallscheuer N."/>
            <person name="Luecker S."/>
            <person name="Lage O.M."/>
            <person name="Pohl T."/>
            <person name="Merkel B.J."/>
            <person name="Hornburger P."/>
            <person name="Mueller R.-W."/>
            <person name="Bruemmer F."/>
            <person name="Labrenz M."/>
            <person name="Spormann A.M."/>
            <person name="Op Den Camp H."/>
            <person name="Overmann J."/>
            <person name="Amann R."/>
            <person name="Jetten M.S.M."/>
            <person name="Mascher T."/>
            <person name="Medema M.H."/>
            <person name="Devos D.P."/>
            <person name="Kaster A.-K."/>
            <person name="Ovreas L."/>
            <person name="Rohde M."/>
            <person name="Galperin M.Y."/>
            <person name="Jogler C."/>
        </authorList>
    </citation>
    <scope>NUCLEOTIDE SEQUENCE [LARGE SCALE GENOMIC DNA]</scope>
    <source>
        <strain evidence="3 4">CA85</strain>
    </source>
</reference>
<sequence length="954" mass="104317">MRTMAKAVDAGEMQRAWDYSDAVAKKHADDVETLVNLAKLAHIVEKPSRAADFLIQACRAETFHDPHRVEQAMVALVSAGRLFDGLDFLEEAVRANPKDYASQRTLYDLYVGTENRTASLPHGRRLVQQRQFDLELLKSLGGNARRSLDPEPLKEVLSRNPDDRRPMIGTARIDFDAGDYDKSIELLKEIVQSHPTDVPAHALLARAFSSSGQFDELRRSSETRVPGLDEEADYWLAIGDWARSQKGPAETARAYWEAARADNDATEAWTKLSAAMRLLEQSGSQLPPHAITAVAERAAMLSKFDQLRNRFERTGEVSREIATDIAEVLLGLGRLWEAEAWAAVATTLPEDDAVDVGAVRQEIVSQLRPGTRWQMTENHPELSVDLSYLPLPAIGANGPSNQQRELHTANGDREKGEDMFLVNEASLRNLNFTGSTADDLDVPGIMLHETLGCGGGTLDFDLDGWSDVYLTTAGGTPPRKDSPPNALFRNIDGTFENVTVDSGTGDPGFGQGVAVGDVNQDGFPDLLVLNYGANSLWVNQGDGTFADASSQLPATMKSATWSTSGAIADLDNDGLSDIVVLNYCAGLEPAIQTCPMADSDVFRSCSPMKFPAQQDNFYQMQVDGAVVDSTESWAAEPSVPGRGLGIVVGALDENAGADVLIANDMTENHYWQRVDDEKTFSLNECAIAVGLAGDDRSIAQGSMGIATGDLDRDGDIDCYVTNFDREYNTLYEQRSPGQWQDRTAAYNLVRSTVPLVGFGTEAIDLDNDGQLELILANGHVDMFSRQGEKSIYAHPMQIFRLGESGRFESCEVGGEYLAMPHVGRALWSIDANRDHQTDIAVTHQTEPVALLINRTKQAGSWIELQLVGTRSARDAIGAVVEVSCGAKRWHSTLTAGDGYLCSNERLLRIGLGHASDPCDITVTWPNQTQQSWPKTAIDTSWLLVEGEPLAFRRH</sequence>
<keyword evidence="1" id="KW-0732">Signal</keyword>
<gene>
    <name evidence="3" type="ORF">CA85_31750</name>
</gene>
<dbReference type="Pfam" id="PF13517">
    <property type="entry name" value="FG-GAP_3"/>
    <property type="match status" value="2"/>
</dbReference>
<name>A0A5C5XSB2_9BACT</name>
<dbReference type="InterPro" id="IPR011990">
    <property type="entry name" value="TPR-like_helical_dom_sf"/>
</dbReference>
<dbReference type="Gene3D" id="2.130.10.130">
    <property type="entry name" value="Integrin alpha, N-terminal"/>
    <property type="match status" value="2"/>
</dbReference>
<dbReference type="PANTHER" id="PTHR16026">
    <property type="entry name" value="CARTILAGE ACIDIC PROTEIN 1"/>
    <property type="match status" value="1"/>
</dbReference>
<keyword evidence="4" id="KW-1185">Reference proteome</keyword>
<dbReference type="SUPFAM" id="SSF48452">
    <property type="entry name" value="TPR-like"/>
    <property type="match status" value="1"/>
</dbReference>
<dbReference type="EMBL" id="SJPK01000007">
    <property type="protein sequence ID" value="TWT65263.1"/>
    <property type="molecule type" value="Genomic_DNA"/>
</dbReference>